<dbReference type="InterPro" id="IPR036503">
    <property type="entry name" value="Ald_Fedxn_OxRdtase_N_sf"/>
</dbReference>
<comment type="similarity">
    <text evidence="2">Belongs to the AOR/FOR family.</text>
</comment>
<evidence type="ECO:0000256" key="1">
    <source>
        <dbReference type="ARBA" id="ARBA00001966"/>
    </source>
</evidence>
<dbReference type="PANTHER" id="PTHR30038">
    <property type="entry name" value="ALDEHYDE FERREDOXIN OXIDOREDUCTASE"/>
    <property type="match status" value="1"/>
</dbReference>
<dbReference type="Pfam" id="PF01314">
    <property type="entry name" value="AFOR_C"/>
    <property type="match status" value="1"/>
</dbReference>
<dbReference type="SUPFAM" id="SSF48310">
    <property type="entry name" value="Aldehyde ferredoxin oxidoreductase, C-terminal domains"/>
    <property type="match status" value="1"/>
</dbReference>
<dbReference type="InterPro" id="IPR013984">
    <property type="entry name" value="Ald_Fedxn_OxRdtase_dom2"/>
</dbReference>
<protein>
    <submittedName>
        <fullName evidence="9">Aldehyde ferredoxin oxidoreductase family protein</fullName>
    </submittedName>
</protein>
<keyword evidence="4" id="KW-0479">Metal-binding</keyword>
<dbReference type="Gene3D" id="3.60.9.10">
    <property type="entry name" value="Aldehyde ferredoxin oxidoreductase, N-terminal domain"/>
    <property type="match status" value="1"/>
</dbReference>
<dbReference type="PANTHER" id="PTHR30038:SF0">
    <property type="entry name" value="TUNGSTEN-CONTAINING ALDEHYDE FERREDOXIN OXIDOREDUCTASE"/>
    <property type="match status" value="1"/>
</dbReference>
<evidence type="ECO:0000256" key="3">
    <source>
        <dbReference type="ARBA" id="ARBA00022485"/>
    </source>
</evidence>
<dbReference type="SMART" id="SM00790">
    <property type="entry name" value="AFOR_N"/>
    <property type="match status" value="1"/>
</dbReference>
<evidence type="ECO:0000256" key="4">
    <source>
        <dbReference type="ARBA" id="ARBA00022723"/>
    </source>
</evidence>
<proteinExistence type="inferred from homology"/>
<evidence type="ECO:0000313" key="9">
    <source>
        <dbReference type="EMBL" id="MDE1472497.1"/>
    </source>
</evidence>
<reference evidence="9 10" key="1">
    <citation type="submission" date="2023-02" db="EMBL/GenBank/DDBJ databases">
        <title>Comparative genome analysis of Eubacterium limosum species.</title>
        <authorList>
            <person name="Bak J.E."/>
        </authorList>
    </citation>
    <scope>NUCLEOTIDE SEQUENCE [LARGE SCALE GENOMIC DNA]</scope>
    <source>
        <strain evidence="9 10">KGMB01548</strain>
    </source>
</reference>
<dbReference type="Gene3D" id="1.10.569.10">
    <property type="entry name" value="Aldehyde Ferredoxin Oxidoreductase Protein, subunit A, domain 2"/>
    <property type="match status" value="1"/>
</dbReference>
<evidence type="ECO:0000259" key="8">
    <source>
        <dbReference type="SMART" id="SM00790"/>
    </source>
</evidence>
<dbReference type="InterPro" id="IPR013983">
    <property type="entry name" value="Ald_Fedxn_OxRdtase_N"/>
</dbReference>
<dbReference type="Proteomes" id="UP001215087">
    <property type="component" value="Unassembled WGS sequence"/>
</dbReference>
<feature type="domain" description="Aldehyde ferredoxin oxidoreductase N-terminal" evidence="8">
    <location>
        <begin position="3"/>
        <end position="199"/>
    </location>
</feature>
<comment type="caution">
    <text evidence="9">The sequence shown here is derived from an EMBL/GenBank/DDBJ whole genome shotgun (WGS) entry which is preliminary data.</text>
</comment>
<organism evidence="9 10">
    <name type="scientific">Eubacterium limosum</name>
    <dbReference type="NCBI Taxonomy" id="1736"/>
    <lineage>
        <taxon>Bacteria</taxon>
        <taxon>Bacillati</taxon>
        <taxon>Bacillota</taxon>
        <taxon>Clostridia</taxon>
        <taxon>Eubacteriales</taxon>
        <taxon>Eubacteriaceae</taxon>
        <taxon>Eubacterium</taxon>
    </lineage>
</organism>
<keyword evidence="6" id="KW-0411">Iron-sulfur</keyword>
<keyword evidence="5" id="KW-0408">Iron</keyword>
<keyword evidence="10" id="KW-1185">Reference proteome</keyword>
<dbReference type="InterPro" id="IPR051919">
    <property type="entry name" value="W-dependent_AOR"/>
</dbReference>
<dbReference type="RefSeq" id="WP_227209111.1">
    <property type="nucleotide sequence ID" value="NZ_CP171347.1"/>
</dbReference>
<evidence type="ECO:0000256" key="7">
    <source>
        <dbReference type="SAM" id="MobiDB-lite"/>
    </source>
</evidence>
<dbReference type="InterPro" id="IPR001203">
    <property type="entry name" value="OxRdtase_Ald_Fedxn_C"/>
</dbReference>
<gene>
    <name evidence="9" type="ORF">PTZ04_19745</name>
</gene>
<dbReference type="EMBL" id="JAQSVD010000015">
    <property type="protein sequence ID" value="MDE1472497.1"/>
    <property type="molecule type" value="Genomic_DNA"/>
</dbReference>
<evidence type="ECO:0000256" key="6">
    <source>
        <dbReference type="ARBA" id="ARBA00023014"/>
    </source>
</evidence>
<evidence type="ECO:0000256" key="5">
    <source>
        <dbReference type="ARBA" id="ARBA00023004"/>
    </source>
</evidence>
<accession>A0ABT5UU62</accession>
<comment type="cofactor">
    <cofactor evidence="1">
        <name>[4Fe-4S] cluster</name>
        <dbReference type="ChEBI" id="CHEBI:49883"/>
    </cofactor>
</comment>
<sequence length="632" mass="67997">MKAANYVYVNLSNQSVKAFPIKPGVLKKYLGGKILAAKLLYELLPEGIDPLSEKSILVVNTGPMNNTGAPSSSRFNMTFKNVMTGGVASSNCGGQFGVMLKKAGVDGLIIAGKAASPCCLAIMDGEVIFQDASPLWGLDAEAVQEVYPKAFGKLVIGPAGENQVRYACAVSGERVAGRCGAGAVMGSKNLKALVAYGSKATEAENPEKFDAYIQKWVAFLKDHPMTGKALGLYGSAGLVSTANASGVLPTRNFNKGRWEKANAISGETLANTLLVRNSGCISCPIRCERRVKVKDKEVKGPEFETLGLFGPNIENSDLQLINDINYEADILGMDTISLAGTMAFAMELYEKGLADFGLRFGKTDNLIEVIRKIARREKPYDELADGSMRLSQKYGGSDYAIHAKGLELASYEPRKSVGMGLGYATANRGGCHLNGGYLALMESIGVMSTGQTNSEGKPELTVFLQNAMEAASAAGFCLFTLQTMVPAILFKLGPGHPVTGAAGKAMIASRPVLGNIWPLLPKALPVNSMFLLPHAKAVELATGIPMTTGQFLEIGERGYNMERLFNLREGLTREKDTLPKRLTDELQDPDDPKSRVDIETMLPIYYKVRGWDENGVPTEKTMKRLGLTDDLR</sequence>
<evidence type="ECO:0000256" key="2">
    <source>
        <dbReference type="ARBA" id="ARBA00011032"/>
    </source>
</evidence>
<dbReference type="SUPFAM" id="SSF56228">
    <property type="entry name" value="Aldehyde ferredoxin oxidoreductase, N-terminal domain"/>
    <property type="match status" value="1"/>
</dbReference>
<keyword evidence="3" id="KW-0004">4Fe-4S</keyword>
<name>A0ABT5UU62_EUBLI</name>
<evidence type="ECO:0000313" key="10">
    <source>
        <dbReference type="Proteomes" id="UP001215087"/>
    </source>
</evidence>
<feature type="region of interest" description="Disordered" evidence="7">
    <location>
        <begin position="576"/>
        <end position="595"/>
    </location>
</feature>
<dbReference type="Pfam" id="PF02730">
    <property type="entry name" value="AFOR_N"/>
    <property type="match status" value="1"/>
</dbReference>
<dbReference type="InterPro" id="IPR036021">
    <property type="entry name" value="Tungsten_al_ferr_oxy-like_C"/>
</dbReference>